<gene>
    <name evidence="1" type="ORF">PIIN_11604</name>
</gene>
<dbReference type="Proteomes" id="UP000007148">
    <property type="component" value="Unassembled WGS sequence"/>
</dbReference>
<dbReference type="EMBL" id="CAFZ01001796">
    <property type="protein sequence ID" value="CCA77627.1"/>
    <property type="molecule type" value="Genomic_DNA"/>
</dbReference>
<evidence type="ECO:0000313" key="2">
    <source>
        <dbReference type="Proteomes" id="UP000007148"/>
    </source>
</evidence>
<comment type="caution">
    <text evidence="1">The sequence shown here is derived from an EMBL/GenBank/DDBJ whole genome shotgun (WGS) entry which is preliminary data.</text>
</comment>
<dbReference type="HOGENOM" id="CLU_3434169_0_0_1"/>
<reference evidence="1 2" key="1">
    <citation type="journal article" date="2011" name="PLoS Pathog.">
        <title>Endophytic Life Strategies Decoded by Genome and Transcriptome Analyses of the Mutualistic Root Symbiont Piriformospora indica.</title>
        <authorList>
            <person name="Zuccaro A."/>
            <person name="Lahrmann U."/>
            <person name="Guldener U."/>
            <person name="Langen G."/>
            <person name="Pfiffi S."/>
            <person name="Biedenkopf D."/>
            <person name="Wong P."/>
            <person name="Samans B."/>
            <person name="Grimm C."/>
            <person name="Basiewicz M."/>
            <person name="Murat C."/>
            <person name="Martin F."/>
            <person name="Kogel K.H."/>
        </authorList>
    </citation>
    <scope>NUCLEOTIDE SEQUENCE [LARGE SCALE GENOMIC DNA]</scope>
    <source>
        <strain evidence="1 2">DSM 11827</strain>
    </source>
</reference>
<evidence type="ECO:0000313" key="1">
    <source>
        <dbReference type="EMBL" id="CCA77627.1"/>
    </source>
</evidence>
<proteinExistence type="predicted"/>
<organism evidence="1 2">
    <name type="scientific">Serendipita indica (strain DSM 11827)</name>
    <name type="common">Root endophyte fungus</name>
    <name type="synonym">Piriformospora indica</name>
    <dbReference type="NCBI Taxonomy" id="1109443"/>
    <lineage>
        <taxon>Eukaryota</taxon>
        <taxon>Fungi</taxon>
        <taxon>Dikarya</taxon>
        <taxon>Basidiomycota</taxon>
        <taxon>Agaricomycotina</taxon>
        <taxon>Agaricomycetes</taxon>
        <taxon>Sebacinales</taxon>
        <taxon>Serendipitaceae</taxon>
        <taxon>Serendipita</taxon>
    </lineage>
</organism>
<name>G4U234_SERID</name>
<protein>
    <submittedName>
        <fullName evidence="1">Uncharacterized protein</fullName>
    </submittedName>
</protein>
<accession>G4U234</accession>
<keyword evidence="2" id="KW-1185">Reference proteome</keyword>
<dbReference type="InParanoid" id="G4U234"/>
<sequence>MHLINAKFVTNITRD</sequence>